<dbReference type="InterPro" id="IPR001114">
    <property type="entry name" value="Adenylosuccinate_synthetase"/>
</dbReference>
<dbReference type="FunFam" id="1.10.300.10:FF:000001">
    <property type="entry name" value="Adenylosuccinate synthetase"/>
    <property type="match status" value="1"/>
</dbReference>
<comment type="cofactor">
    <cofactor evidence="8">
        <name>Mg(2+)</name>
        <dbReference type="ChEBI" id="CHEBI:18420"/>
    </cofactor>
    <text evidence="8">Binds 1 Mg(2+) ion per subunit.</text>
</comment>
<evidence type="ECO:0000256" key="4">
    <source>
        <dbReference type="ARBA" id="ARBA00022741"/>
    </source>
</evidence>
<evidence type="ECO:0000256" key="3">
    <source>
        <dbReference type="ARBA" id="ARBA00022723"/>
    </source>
</evidence>
<keyword evidence="3 8" id="KW-0479">Metal-binding</keyword>
<feature type="binding site" evidence="8">
    <location>
        <begin position="44"/>
        <end position="46"/>
    </location>
    <ligand>
        <name>GTP</name>
        <dbReference type="ChEBI" id="CHEBI:37565"/>
    </ligand>
</feature>
<dbReference type="InterPro" id="IPR033128">
    <property type="entry name" value="Adenylosuccin_syn_Lys_AS"/>
</dbReference>
<dbReference type="PROSITE" id="PS00513">
    <property type="entry name" value="ADENYLOSUCCIN_SYN_2"/>
    <property type="match status" value="1"/>
</dbReference>
<proteinExistence type="inferred from homology"/>
<feature type="binding site" evidence="8">
    <location>
        <position position="17"/>
    </location>
    <ligand>
        <name>Mg(2+)</name>
        <dbReference type="ChEBI" id="CHEBI:18420"/>
    </ligand>
</feature>
<dbReference type="GO" id="GO:0000287">
    <property type="term" value="F:magnesium ion binding"/>
    <property type="evidence" value="ECO:0007669"/>
    <property type="project" value="UniProtKB-UniRule"/>
</dbReference>
<feature type="binding site" description="in other chain" evidence="8">
    <location>
        <begin position="42"/>
        <end position="45"/>
    </location>
    <ligand>
        <name>IMP</name>
        <dbReference type="ChEBI" id="CHEBI:58053"/>
        <note>ligand shared between dimeric partners</note>
    </ligand>
</feature>
<keyword evidence="8" id="KW-0963">Cytoplasm</keyword>
<feature type="binding site" evidence="8">
    <location>
        <position position="44"/>
    </location>
    <ligand>
        <name>Mg(2+)</name>
        <dbReference type="ChEBI" id="CHEBI:18420"/>
    </ligand>
</feature>
<feature type="binding site" description="in other chain" evidence="8">
    <location>
        <position position="132"/>
    </location>
    <ligand>
        <name>IMP</name>
        <dbReference type="ChEBI" id="CHEBI:58053"/>
        <note>ligand shared between dimeric partners</note>
    </ligand>
</feature>
<comment type="similarity">
    <text evidence="8 10">Belongs to the adenylosuccinate synthetase family.</text>
</comment>
<dbReference type="CDD" id="cd03108">
    <property type="entry name" value="AdSS"/>
    <property type="match status" value="1"/>
</dbReference>
<dbReference type="GO" id="GO:0046040">
    <property type="term" value="P:IMP metabolic process"/>
    <property type="evidence" value="ECO:0007669"/>
    <property type="project" value="TreeGrafter"/>
</dbReference>
<dbReference type="NCBIfam" id="NF002223">
    <property type="entry name" value="PRK01117.1"/>
    <property type="match status" value="1"/>
</dbReference>
<keyword evidence="7 8" id="KW-0342">GTP-binding</keyword>
<feature type="binding site" evidence="8">
    <location>
        <begin position="16"/>
        <end position="22"/>
    </location>
    <ligand>
        <name>GTP</name>
        <dbReference type="ChEBI" id="CHEBI:37565"/>
    </ligand>
</feature>
<dbReference type="NCBIfam" id="TIGR00184">
    <property type="entry name" value="purA"/>
    <property type="match status" value="1"/>
</dbReference>
<dbReference type="InterPro" id="IPR018220">
    <property type="entry name" value="Adenylosuccin_syn_GTP-bd"/>
</dbReference>
<evidence type="ECO:0000256" key="8">
    <source>
        <dbReference type="HAMAP-Rule" id="MF_00011"/>
    </source>
</evidence>
<feature type="binding site" evidence="8">
    <location>
        <position position="146"/>
    </location>
    <ligand>
        <name>IMP</name>
        <dbReference type="ChEBI" id="CHEBI:58053"/>
        <note>ligand shared between dimeric partners</note>
    </ligand>
</feature>
<dbReference type="InterPro" id="IPR042109">
    <property type="entry name" value="Adenylosuccinate_synth_dom1"/>
</dbReference>
<dbReference type="HAMAP" id="MF_00011">
    <property type="entry name" value="Adenylosucc_synth"/>
    <property type="match status" value="1"/>
</dbReference>
<dbReference type="UniPathway" id="UPA00075">
    <property type="reaction ID" value="UER00335"/>
</dbReference>
<evidence type="ECO:0000256" key="9">
    <source>
        <dbReference type="PROSITE-ProRule" id="PRU10134"/>
    </source>
</evidence>
<dbReference type="RefSeq" id="WP_027048356.1">
    <property type="nucleotide sequence ID" value="NZ_CP025257.1"/>
</dbReference>
<evidence type="ECO:0000256" key="5">
    <source>
        <dbReference type="ARBA" id="ARBA00022755"/>
    </source>
</evidence>
<dbReference type="AlphaFoldDB" id="A0A2K9BIR3"/>
<dbReference type="FunFam" id="3.90.170.10:FF:000001">
    <property type="entry name" value="Adenylosuccinate synthetase"/>
    <property type="match status" value="1"/>
</dbReference>
<feature type="binding site" description="in other chain" evidence="8">
    <location>
        <position position="305"/>
    </location>
    <ligand>
        <name>IMP</name>
        <dbReference type="ChEBI" id="CHEBI:58053"/>
        <note>ligand shared between dimeric partners</note>
    </ligand>
</feature>
<feature type="active site" description="Proton donor" evidence="8">
    <location>
        <position position="45"/>
    </location>
</feature>
<feature type="binding site" evidence="8">
    <location>
        <position position="307"/>
    </location>
    <ligand>
        <name>GTP</name>
        <dbReference type="ChEBI" id="CHEBI:37565"/>
    </ligand>
</feature>
<feature type="binding site" evidence="8">
    <location>
        <begin position="301"/>
        <end position="307"/>
    </location>
    <ligand>
        <name>substrate</name>
    </ligand>
</feature>
<dbReference type="GO" id="GO:0005525">
    <property type="term" value="F:GTP binding"/>
    <property type="evidence" value="ECO:0007669"/>
    <property type="project" value="UniProtKB-UniRule"/>
</dbReference>
<comment type="subcellular location">
    <subcellularLocation>
        <location evidence="8">Cytoplasm</location>
    </subcellularLocation>
</comment>
<feature type="binding site" description="in other chain" evidence="8">
    <location>
        <position position="241"/>
    </location>
    <ligand>
        <name>IMP</name>
        <dbReference type="ChEBI" id="CHEBI:58053"/>
        <note>ligand shared between dimeric partners</note>
    </ligand>
</feature>
<dbReference type="EMBL" id="CP025257">
    <property type="protein sequence ID" value="AUF83251.1"/>
    <property type="molecule type" value="Genomic_DNA"/>
</dbReference>
<dbReference type="GO" id="GO:0005737">
    <property type="term" value="C:cytoplasm"/>
    <property type="evidence" value="ECO:0007669"/>
    <property type="project" value="UniProtKB-SubCell"/>
</dbReference>
<comment type="function">
    <text evidence="8">Plays an important role in the de novo pathway of purine nucleotide biosynthesis. Catalyzes the first committed step in the biosynthesis of AMP from IMP.</text>
</comment>
<dbReference type="Gene3D" id="3.90.170.10">
    <property type="entry name" value="Adenylosuccinate Synthetase, subunit A, domain 3"/>
    <property type="match status" value="1"/>
</dbReference>
<sequence>MERKYKSLVVVGTQWGDEGKGKITDYFAQKADMVVRFAGGDNAGHMIEFNNKRHKVTIVPSGIFNPEVLNVIGNGAVVNLEKLVLEMQRLQESHINTDNLFISDRAHLIFDWHCQIDELQEEARKAQKIGTTKRGIGPTYADKASRYGIRVCDVKQPNFKSVLQENLDYHNEIITKIYNGNSYSFSEVYEKLMKYYNFIADKIVDSGEVVARTIENNNFVLFEGAQGVLLDIDHGTYPFVTSSSCSANNASIGTGIHAKHVQKVVGVAKAYNTRVGAGGMPTEITNEVCLRIRERGNEYGSNSGRPRRIGWFDAVAMKYAVRVGGIDELFLTLFDVLDTEKIIKICVAYELDGKQIQTMPANDNDLLRCQPIYIEMPGWQTDITKVRSYEELPQNAKNYMAKIAEITGAKFLGFSVGPDRTQTILLKGEFDD</sequence>
<dbReference type="GO" id="GO:0044208">
    <property type="term" value="P:'de novo' AMP biosynthetic process"/>
    <property type="evidence" value="ECO:0007669"/>
    <property type="project" value="UniProtKB-UniRule"/>
</dbReference>
<evidence type="ECO:0000256" key="6">
    <source>
        <dbReference type="ARBA" id="ARBA00022842"/>
    </source>
</evidence>
<dbReference type="PANTHER" id="PTHR11846">
    <property type="entry name" value="ADENYLOSUCCINATE SYNTHETASE"/>
    <property type="match status" value="1"/>
</dbReference>
<comment type="catalytic activity">
    <reaction evidence="8 10">
        <text>IMP + L-aspartate + GTP = N(6)-(1,2-dicarboxyethyl)-AMP + GDP + phosphate + 2 H(+)</text>
        <dbReference type="Rhea" id="RHEA:15753"/>
        <dbReference type="ChEBI" id="CHEBI:15378"/>
        <dbReference type="ChEBI" id="CHEBI:29991"/>
        <dbReference type="ChEBI" id="CHEBI:37565"/>
        <dbReference type="ChEBI" id="CHEBI:43474"/>
        <dbReference type="ChEBI" id="CHEBI:57567"/>
        <dbReference type="ChEBI" id="CHEBI:58053"/>
        <dbReference type="ChEBI" id="CHEBI:58189"/>
        <dbReference type="EC" id="6.3.4.4"/>
    </reaction>
</comment>
<dbReference type="SUPFAM" id="SSF52540">
    <property type="entry name" value="P-loop containing nucleoside triphosphate hydrolases"/>
    <property type="match status" value="1"/>
</dbReference>
<dbReference type="InterPro" id="IPR027417">
    <property type="entry name" value="P-loop_NTPase"/>
</dbReference>
<organism evidence="11 12">
    <name type="scientific">Mesoplasma syrphidae</name>
    <dbReference type="NCBI Taxonomy" id="225999"/>
    <lineage>
        <taxon>Bacteria</taxon>
        <taxon>Bacillati</taxon>
        <taxon>Mycoplasmatota</taxon>
        <taxon>Mollicutes</taxon>
        <taxon>Entomoplasmatales</taxon>
        <taxon>Entomoplasmataceae</taxon>
        <taxon>Mesoplasma</taxon>
    </lineage>
</organism>
<dbReference type="SMART" id="SM00788">
    <property type="entry name" value="Adenylsucc_synt"/>
    <property type="match status" value="1"/>
</dbReference>
<accession>A0A2K9BIR3</accession>
<dbReference type="OrthoDB" id="9807553at2"/>
<evidence type="ECO:0000256" key="2">
    <source>
        <dbReference type="ARBA" id="ARBA00022598"/>
    </source>
</evidence>
<feature type="binding site" evidence="8">
    <location>
        <begin position="415"/>
        <end position="417"/>
    </location>
    <ligand>
        <name>GTP</name>
        <dbReference type="ChEBI" id="CHEBI:37565"/>
    </ligand>
</feature>
<feature type="binding site" description="in other chain" evidence="8">
    <location>
        <begin position="17"/>
        <end position="20"/>
    </location>
    <ligand>
        <name>IMP</name>
        <dbReference type="ChEBI" id="CHEBI:58053"/>
        <note>ligand shared between dimeric partners</note>
    </ligand>
</feature>
<feature type="binding site" evidence="8">
    <location>
        <begin position="333"/>
        <end position="335"/>
    </location>
    <ligand>
        <name>GTP</name>
        <dbReference type="ChEBI" id="CHEBI:37565"/>
    </ligand>
</feature>
<dbReference type="KEGG" id="msyr:CXP39_00300"/>
<keyword evidence="2 8" id="KW-0436">Ligase</keyword>
<gene>
    <name evidence="8" type="primary">purA</name>
    <name evidence="11" type="ORF">CXP39_00300</name>
</gene>
<evidence type="ECO:0000313" key="11">
    <source>
        <dbReference type="EMBL" id="AUF83251.1"/>
    </source>
</evidence>
<evidence type="ECO:0000256" key="7">
    <source>
        <dbReference type="ARBA" id="ARBA00023134"/>
    </source>
</evidence>
<dbReference type="EC" id="6.3.4.4" evidence="8 10"/>
<comment type="pathway">
    <text evidence="8 10">Purine metabolism; AMP biosynthesis via de novo pathway; AMP from IMP: step 1/2.</text>
</comment>
<evidence type="ECO:0000313" key="12">
    <source>
        <dbReference type="Proteomes" id="UP000233419"/>
    </source>
</evidence>
<keyword evidence="12" id="KW-1185">Reference proteome</keyword>
<feature type="binding site" description="in other chain" evidence="8">
    <location>
        <position position="226"/>
    </location>
    <ligand>
        <name>IMP</name>
        <dbReference type="ChEBI" id="CHEBI:58053"/>
        <note>ligand shared between dimeric partners</note>
    </ligand>
</feature>
<dbReference type="Pfam" id="PF00709">
    <property type="entry name" value="Adenylsucc_synt"/>
    <property type="match status" value="1"/>
</dbReference>
<feature type="active site" description="Proton acceptor" evidence="8">
    <location>
        <position position="17"/>
    </location>
</feature>
<protein>
    <recommendedName>
        <fullName evidence="8 10">Adenylosuccinate synthetase</fullName>
        <shortName evidence="8">AMPSase</shortName>
        <shortName evidence="8">AdSS</shortName>
        <ecNumber evidence="8 10">6.3.4.4</ecNumber>
    </recommendedName>
    <alternativeName>
        <fullName evidence="8">IMP--aspartate ligase</fullName>
    </alternativeName>
</protein>
<keyword evidence="4 8" id="KW-0547">Nucleotide-binding</keyword>
<keyword evidence="5 8" id="KW-0658">Purine biosynthesis</keyword>
<feature type="active site" evidence="9">
    <location>
        <position position="143"/>
    </location>
</feature>
<name>A0A2K9BIR3_9MOLU</name>
<dbReference type="InterPro" id="IPR042110">
    <property type="entry name" value="Adenylosuccinate_synth_dom2"/>
</dbReference>
<reference evidence="11 12" key="1">
    <citation type="submission" date="2017-12" db="EMBL/GenBank/DDBJ databases">
        <title>Mesoplasma syrphidae YJS, Complete Genome.</title>
        <authorList>
            <person name="Knight T.F."/>
            <person name="Citino T."/>
            <person name="Rubinstein R."/>
            <person name="Neuschaefer Z."/>
        </authorList>
    </citation>
    <scope>NUCLEOTIDE SEQUENCE [LARGE SCALE GENOMIC DNA]</scope>
    <source>
        <strain evidence="11 12">YJS</strain>
    </source>
</reference>
<dbReference type="PANTHER" id="PTHR11846:SF0">
    <property type="entry name" value="ADENYLOSUCCINATE SYNTHETASE"/>
    <property type="match status" value="1"/>
</dbReference>
<dbReference type="InterPro" id="IPR042111">
    <property type="entry name" value="Adenylosuccinate_synth_dom3"/>
</dbReference>
<comment type="subunit">
    <text evidence="1 8">Homodimer.</text>
</comment>
<dbReference type="PROSITE" id="PS01266">
    <property type="entry name" value="ADENYLOSUCCIN_SYN_1"/>
    <property type="match status" value="1"/>
</dbReference>
<keyword evidence="6 8" id="KW-0460">Magnesium</keyword>
<evidence type="ECO:0000256" key="10">
    <source>
        <dbReference type="RuleBase" id="RU000520"/>
    </source>
</evidence>
<dbReference type="Gene3D" id="3.40.440.10">
    <property type="entry name" value="Adenylosuccinate Synthetase, subunit A, domain 1"/>
    <property type="match status" value="1"/>
</dbReference>
<evidence type="ECO:0000256" key="1">
    <source>
        <dbReference type="ARBA" id="ARBA00011738"/>
    </source>
</evidence>
<dbReference type="GO" id="GO:0004019">
    <property type="term" value="F:adenylosuccinate synthase activity"/>
    <property type="evidence" value="ECO:0007669"/>
    <property type="project" value="UniProtKB-UniRule"/>
</dbReference>
<dbReference type="Proteomes" id="UP000233419">
    <property type="component" value="Chromosome"/>
</dbReference>
<dbReference type="Gene3D" id="1.10.300.10">
    <property type="entry name" value="Adenylosuccinate Synthetase, subunit A, domain 2"/>
    <property type="match status" value="1"/>
</dbReference>